<comment type="caution">
    <text evidence="1">The sequence shown here is derived from an EMBL/GenBank/DDBJ whole genome shotgun (WGS) entry which is preliminary data.</text>
</comment>
<dbReference type="Proteomes" id="UP001589836">
    <property type="component" value="Unassembled WGS sequence"/>
</dbReference>
<proteinExistence type="predicted"/>
<gene>
    <name evidence="1" type="ORF">ACFFGV_07690</name>
</gene>
<dbReference type="EMBL" id="JBHLTP010000004">
    <property type="protein sequence ID" value="MFC0523465.1"/>
    <property type="molecule type" value="Genomic_DNA"/>
</dbReference>
<accession>A0ABV6LM43</accession>
<protein>
    <submittedName>
        <fullName evidence="1">Uncharacterized protein</fullName>
    </submittedName>
</protein>
<name>A0ABV6LM43_9BACI</name>
<keyword evidence="2" id="KW-1185">Reference proteome</keyword>
<evidence type="ECO:0000313" key="1">
    <source>
        <dbReference type="EMBL" id="MFC0523465.1"/>
    </source>
</evidence>
<sequence length="167" mass="19473">MEPGFIVYNANHEFANKIIPYYSNSVQKAAAFGLGKVTNGGAEVFNVKIIERFNTFSIEKRPFYKNVTRSHWIVMNNGTRVGTLQTLLHLTHHQLVFHDEQTESVIHFWTEKHSHKTIGVFQDELILGASIQNRKDDSEHEIMIHSSFYYDSLLIGIYHLFYMFLHK</sequence>
<reference evidence="1 2" key="1">
    <citation type="submission" date="2024-09" db="EMBL/GenBank/DDBJ databases">
        <authorList>
            <person name="Sun Q."/>
            <person name="Mori K."/>
        </authorList>
    </citation>
    <scope>NUCLEOTIDE SEQUENCE [LARGE SCALE GENOMIC DNA]</scope>
    <source>
        <strain evidence="1 2">NCAIM B.02529</strain>
    </source>
</reference>
<organism evidence="1 2">
    <name type="scientific">Pontibacillus salicampi</name>
    <dbReference type="NCBI Taxonomy" id="1449801"/>
    <lineage>
        <taxon>Bacteria</taxon>
        <taxon>Bacillati</taxon>
        <taxon>Bacillota</taxon>
        <taxon>Bacilli</taxon>
        <taxon>Bacillales</taxon>
        <taxon>Bacillaceae</taxon>
        <taxon>Pontibacillus</taxon>
    </lineage>
</organism>
<evidence type="ECO:0000313" key="2">
    <source>
        <dbReference type="Proteomes" id="UP001589836"/>
    </source>
</evidence>